<organism evidence="2 3">
    <name type="scientific">Zizania palustris</name>
    <name type="common">Northern wild rice</name>
    <dbReference type="NCBI Taxonomy" id="103762"/>
    <lineage>
        <taxon>Eukaryota</taxon>
        <taxon>Viridiplantae</taxon>
        <taxon>Streptophyta</taxon>
        <taxon>Embryophyta</taxon>
        <taxon>Tracheophyta</taxon>
        <taxon>Spermatophyta</taxon>
        <taxon>Magnoliopsida</taxon>
        <taxon>Liliopsida</taxon>
        <taxon>Poales</taxon>
        <taxon>Poaceae</taxon>
        <taxon>BOP clade</taxon>
        <taxon>Oryzoideae</taxon>
        <taxon>Oryzeae</taxon>
        <taxon>Zizaniinae</taxon>
        <taxon>Zizania</taxon>
    </lineage>
</organism>
<gene>
    <name evidence="2" type="ORF">GUJ93_ZPchr0001g30505</name>
</gene>
<protein>
    <submittedName>
        <fullName evidence="2">Uncharacterized protein</fullName>
    </submittedName>
</protein>
<comment type="caution">
    <text evidence="2">The sequence shown here is derived from an EMBL/GenBank/DDBJ whole genome shotgun (WGS) entry which is preliminary data.</text>
</comment>
<name>A0A8J5RPF1_ZIZPA</name>
<feature type="transmembrane region" description="Helical" evidence="1">
    <location>
        <begin position="12"/>
        <end position="30"/>
    </location>
</feature>
<evidence type="ECO:0000313" key="3">
    <source>
        <dbReference type="Proteomes" id="UP000729402"/>
    </source>
</evidence>
<dbReference type="AlphaFoldDB" id="A0A8J5RPF1"/>
<keyword evidence="1" id="KW-0472">Membrane</keyword>
<keyword evidence="1" id="KW-0812">Transmembrane</keyword>
<reference evidence="2" key="1">
    <citation type="journal article" date="2021" name="bioRxiv">
        <title>Whole Genome Assembly and Annotation of Northern Wild Rice, Zizania palustris L., Supports a Whole Genome Duplication in the Zizania Genus.</title>
        <authorList>
            <person name="Haas M."/>
            <person name="Kono T."/>
            <person name="Macchietto M."/>
            <person name="Millas R."/>
            <person name="McGilp L."/>
            <person name="Shao M."/>
            <person name="Duquette J."/>
            <person name="Hirsch C.N."/>
            <person name="Kimball J."/>
        </authorList>
    </citation>
    <scope>NUCLEOTIDE SEQUENCE</scope>
    <source>
        <tissue evidence="2">Fresh leaf tissue</tissue>
    </source>
</reference>
<dbReference type="Proteomes" id="UP000729402">
    <property type="component" value="Unassembled WGS sequence"/>
</dbReference>
<feature type="transmembrane region" description="Helical" evidence="1">
    <location>
        <begin position="69"/>
        <end position="92"/>
    </location>
</feature>
<reference evidence="2" key="2">
    <citation type="submission" date="2021-02" db="EMBL/GenBank/DDBJ databases">
        <authorList>
            <person name="Kimball J.A."/>
            <person name="Haas M.W."/>
            <person name="Macchietto M."/>
            <person name="Kono T."/>
            <person name="Duquette J."/>
            <person name="Shao M."/>
        </authorList>
    </citation>
    <scope>NUCLEOTIDE SEQUENCE</scope>
    <source>
        <tissue evidence="2">Fresh leaf tissue</tissue>
    </source>
</reference>
<feature type="transmembrane region" description="Helical" evidence="1">
    <location>
        <begin position="42"/>
        <end position="63"/>
    </location>
</feature>
<evidence type="ECO:0000313" key="2">
    <source>
        <dbReference type="EMBL" id="KAG8053067.1"/>
    </source>
</evidence>
<evidence type="ECO:0000256" key="1">
    <source>
        <dbReference type="SAM" id="Phobius"/>
    </source>
</evidence>
<keyword evidence="3" id="KW-1185">Reference proteome</keyword>
<sequence>MTTITRKAVEGLLPACALSIPAFLVVGVRMSNVLIATRAEHLEAGVGSAMLMVSLSPGLIGAIHDIEVILSLVSEVSLAVVVSLAVHARLLAGAYRRLRAHDSRAQHVLAPR</sequence>
<dbReference type="EMBL" id="JAAALK010000288">
    <property type="protein sequence ID" value="KAG8053067.1"/>
    <property type="molecule type" value="Genomic_DNA"/>
</dbReference>
<proteinExistence type="predicted"/>
<keyword evidence="1" id="KW-1133">Transmembrane helix</keyword>
<accession>A0A8J5RPF1</accession>